<evidence type="ECO:0000313" key="4">
    <source>
        <dbReference type="Proteomes" id="UP000294567"/>
    </source>
</evidence>
<dbReference type="EMBL" id="SMAE01000006">
    <property type="protein sequence ID" value="TCS89353.1"/>
    <property type="molecule type" value="Genomic_DNA"/>
</dbReference>
<dbReference type="Pfam" id="PF03787">
    <property type="entry name" value="RAMPs"/>
    <property type="match status" value="1"/>
</dbReference>
<keyword evidence="1" id="KW-0051">Antiviral defense</keyword>
<proteinExistence type="predicted"/>
<accession>A0A4R3KV07</accession>
<comment type="caution">
    <text evidence="3">The sequence shown here is derived from an EMBL/GenBank/DDBJ whole genome shotgun (WGS) entry which is preliminary data.</text>
</comment>
<evidence type="ECO:0000256" key="1">
    <source>
        <dbReference type="ARBA" id="ARBA00023118"/>
    </source>
</evidence>
<protein>
    <submittedName>
        <fullName evidence="3">CRISPR-associated protein Cmr2</fullName>
    </submittedName>
</protein>
<dbReference type="Proteomes" id="UP000294567">
    <property type="component" value="Unassembled WGS sequence"/>
</dbReference>
<evidence type="ECO:0000259" key="2">
    <source>
        <dbReference type="Pfam" id="PF03787"/>
    </source>
</evidence>
<organism evidence="3 4">
    <name type="scientific">Keratinibaculum paraultunense</name>
    <dbReference type="NCBI Taxonomy" id="1278232"/>
    <lineage>
        <taxon>Bacteria</taxon>
        <taxon>Bacillati</taxon>
        <taxon>Bacillota</taxon>
        <taxon>Tissierellia</taxon>
        <taxon>Tissierellales</taxon>
        <taxon>Tepidimicrobiaceae</taxon>
        <taxon>Keratinibaculum</taxon>
    </lineage>
</organism>
<feature type="domain" description="CRISPR type III-associated protein" evidence="2">
    <location>
        <begin position="82"/>
        <end position="329"/>
    </location>
</feature>
<dbReference type="GO" id="GO:0051607">
    <property type="term" value="P:defense response to virus"/>
    <property type="evidence" value="ECO:0007669"/>
    <property type="project" value="UniProtKB-KW"/>
</dbReference>
<dbReference type="RefSeq" id="WP_132027417.1">
    <property type="nucleotide sequence ID" value="NZ_CP068564.1"/>
</dbReference>
<dbReference type="OrthoDB" id="5501881at2"/>
<dbReference type="AlphaFoldDB" id="A0A4R3KV07"/>
<sequence length="348" mass="40284">MFHEIILENKVKKEDYYFKSKIYKIKGEKPSDFINDYKYNKYIKSEDIKQIQKISGIFNTPEDIDEYVKNLLPGSFGIWCKFELESPYFSNDDDNLYIIQNPIIKETISKIPMVKGSSWKGFLSSVALNKLRENVESKDIPSIINCYLSFVRIFGTGSETFRELEREIKKVIGEAERKNSTKLTEILFEYCVFDLGININIKKDGTSVNKQLIDEIIKKQNEQKVKNIFSVNKGRAIFYPTYFNKINYEVINPHDREKRVGINPIFYEVVPKGAIGIFQLIYIPHNGILLEENVLKSEMKSDKEFIGKILKEALENVGIGAKTKLGWGRGKIKENDIKYFESNVGGVK</sequence>
<evidence type="ECO:0000313" key="3">
    <source>
        <dbReference type="EMBL" id="TCS89353.1"/>
    </source>
</evidence>
<gene>
    <name evidence="3" type="ORF">EDD65_10619</name>
</gene>
<keyword evidence="4" id="KW-1185">Reference proteome</keyword>
<dbReference type="InterPro" id="IPR005537">
    <property type="entry name" value="RAMP_III_fam"/>
</dbReference>
<name>A0A4R3KV07_9FIRM</name>
<reference evidence="3 4" key="1">
    <citation type="submission" date="2019-03" db="EMBL/GenBank/DDBJ databases">
        <title>Genomic Encyclopedia of Type Strains, Phase IV (KMG-IV): sequencing the most valuable type-strain genomes for metagenomic binning, comparative biology and taxonomic classification.</title>
        <authorList>
            <person name="Goeker M."/>
        </authorList>
    </citation>
    <scope>NUCLEOTIDE SEQUENCE [LARGE SCALE GENOMIC DNA]</scope>
    <source>
        <strain evidence="3 4">DSM 26752</strain>
    </source>
</reference>